<accession>A0A9Q0LXV0</accession>
<name>A0A9Q0LXV0_ANAIG</name>
<organism evidence="3 4">
    <name type="scientific">Anaeramoeba ignava</name>
    <name type="common">Anaerobic marine amoeba</name>
    <dbReference type="NCBI Taxonomy" id="1746090"/>
    <lineage>
        <taxon>Eukaryota</taxon>
        <taxon>Metamonada</taxon>
        <taxon>Anaeramoebidae</taxon>
        <taxon>Anaeramoeba</taxon>
    </lineage>
</organism>
<evidence type="ECO:0000256" key="2">
    <source>
        <dbReference type="SAM" id="MobiDB-lite"/>
    </source>
</evidence>
<comment type="caution">
    <text evidence="3">The sequence shown here is derived from an EMBL/GenBank/DDBJ whole genome shotgun (WGS) entry which is preliminary data.</text>
</comment>
<gene>
    <name evidence="3" type="ORF">M0811_04173</name>
</gene>
<protein>
    <submittedName>
        <fullName evidence="3">Coiled-coil domain-containing protein</fullName>
    </submittedName>
</protein>
<evidence type="ECO:0000313" key="3">
    <source>
        <dbReference type="EMBL" id="KAJ5079860.1"/>
    </source>
</evidence>
<sequence length="222" mass="25924">MAQTILDISVDPHKFESAIQEETQKIREEFQQKIENLREIHKSEIKSKKKKIAQLENQLSRRLNALETTKEQRDSMLEEKRQIVQVNNHLKKQIDQLTTDVSGLLKKNMQMRKLVSDKDTEIVSLKATLNTLGQNTLEKPNEEQQQPGKLTKSQTQSPDESKKPTEKPTGKKKNRRHNSMVIESTSNPVAFFQTEPAKPKQKPQQSQNRLMRWFRRNSNNQK</sequence>
<proteinExistence type="predicted"/>
<evidence type="ECO:0000256" key="1">
    <source>
        <dbReference type="SAM" id="Coils"/>
    </source>
</evidence>
<reference evidence="3" key="1">
    <citation type="submission" date="2022-10" db="EMBL/GenBank/DDBJ databases">
        <title>Novel sulphate-reducing endosymbionts in the free-living metamonad Anaeramoeba.</title>
        <authorList>
            <person name="Jerlstrom-Hultqvist J."/>
            <person name="Cepicka I."/>
            <person name="Gallot-Lavallee L."/>
            <person name="Salas-Leiva D."/>
            <person name="Curtis B.A."/>
            <person name="Zahonova K."/>
            <person name="Pipaliya S."/>
            <person name="Dacks J."/>
            <person name="Roger A.J."/>
        </authorList>
    </citation>
    <scope>NUCLEOTIDE SEQUENCE</scope>
    <source>
        <strain evidence="3">BMAN</strain>
    </source>
</reference>
<dbReference type="EMBL" id="JAPDFW010000022">
    <property type="protein sequence ID" value="KAJ5079860.1"/>
    <property type="molecule type" value="Genomic_DNA"/>
</dbReference>
<evidence type="ECO:0000313" key="4">
    <source>
        <dbReference type="Proteomes" id="UP001149090"/>
    </source>
</evidence>
<feature type="region of interest" description="Disordered" evidence="2">
    <location>
        <begin position="133"/>
        <end position="222"/>
    </location>
</feature>
<dbReference type="Proteomes" id="UP001149090">
    <property type="component" value="Unassembled WGS sequence"/>
</dbReference>
<dbReference type="AlphaFoldDB" id="A0A9Q0LXV0"/>
<feature type="coiled-coil region" evidence="1">
    <location>
        <begin position="20"/>
        <end position="107"/>
    </location>
</feature>
<keyword evidence="1" id="KW-0175">Coiled coil</keyword>
<feature type="compositionally biased region" description="Polar residues" evidence="2">
    <location>
        <begin position="133"/>
        <end position="158"/>
    </location>
</feature>
<feature type="compositionally biased region" description="Basic and acidic residues" evidence="2">
    <location>
        <begin position="159"/>
        <end position="169"/>
    </location>
</feature>
<keyword evidence="4" id="KW-1185">Reference proteome</keyword>